<reference evidence="1 2" key="1">
    <citation type="submission" date="2015-11" db="EMBL/GenBank/DDBJ databases">
        <title>Expanding the genomic diversity of Burkholderia species for the development of highly accurate diagnostics.</title>
        <authorList>
            <person name="Sahl J."/>
            <person name="Keim P."/>
            <person name="Wagner D."/>
        </authorList>
    </citation>
    <scope>NUCLEOTIDE SEQUENCE [LARGE SCALE GENOMIC DNA]</scope>
    <source>
        <strain evidence="1 2">MSMB1585WGS</strain>
    </source>
</reference>
<gene>
    <name evidence="1" type="ORF">WJ68_16070</name>
</gene>
<dbReference type="EMBL" id="LPAD01000071">
    <property type="protein sequence ID" value="KVN83430.1"/>
    <property type="molecule type" value="Genomic_DNA"/>
</dbReference>
<proteinExistence type="predicted"/>
<dbReference type="Proteomes" id="UP000057910">
    <property type="component" value="Unassembled WGS sequence"/>
</dbReference>
<dbReference type="SUPFAM" id="SSF46785">
    <property type="entry name" value="Winged helix' DNA-binding domain"/>
    <property type="match status" value="1"/>
</dbReference>
<name>A0ABD4E095_9BURK</name>
<evidence type="ECO:0008006" key="3">
    <source>
        <dbReference type="Google" id="ProtNLM"/>
    </source>
</evidence>
<dbReference type="InterPro" id="IPR036388">
    <property type="entry name" value="WH-like_DNA-bd_sf"/>
</dbReference>
<dbReference type="RefSeq" id="WP_060040252.1">
    <property type="nucleotide sequence ID" value="NZ_LPAD01000071.1"/>
</dbReference>
<dbReference type="Gene3D" id="1.10.10.10">
    <property type="entry name" value="Winged helix-like DNA-binding domain superfamily/Winged helix DNA-binding domain"/>
    <property type="match status" value="1"/>
</dbReference>
<dbReference type="InterPro" id="IPR036390">
    <property type="entry name" value="WH_DNA-bd_sf"/>
</dbReference>
<protein>
    <recommendedName>
        <fullName evidence="3">MarR family transcriptional regulator</fullName>
    </recommendedName>
</protein>
<accession>A0ABD4E095</accession>
<evidence type="ECO:0000313" key="1">
    <source>
        <dbReference type="EMBL" id="KVN83430.1"/>
    </source>
</evidence>
<evidence type="ECO:0000313" key="2">
    <source>
        <dbReference type="Proteomes" id="UP000057910"/>
    </source>
</evidence>
<sequence length="120" mass="13374">MRKLATLSDANTKIARRVIAFLRTHDPMRMRPLGEQLGISHQRLDKILRSCVEDGRIDRIPDGKRNGETVYLYTAGNGMRAGREPVSYNAMTTLSAFQAAAAQHIAQLRACNPAMRGMYA</sequence>
<organism evidence="1 2">
    <name type="scientific">Burkholderia ubonensis</name>
    <dbReference type="NCBI Taxonomy" id="101571"/>
    <lineage>
        <taxon>Bacteria</taxon>
        <taxon>Pseudomonadati</taxon>
        <taxon>Pseudomonadota</taxon>
        <taxon>Betaproteobacteria</taxon>
        <taxon>Burkholderiales</taxon>
        <taxon>Burkholderiaceae</taxon>
        <taxon>Burkholderia</taxon>
        <taxon>Burkholderia cepacia complex</taxon>
    </lineage>
</organism>
<comment type="caution">
    <text evidence="1">The sequence shown here is derived from an EMBL/GenBank/DDBJ whole genome shotgun (WGS) entry which is preliminary data.</text>
</comment>
<dbReference type="AlphaFoldDB" id="A0ABD4E095"/>